<dbReference type="OrthoDB" id="3579489at2"/>
<dbReference type="AlphaFoldDB" id="A3V4Y7"/>
<keyword evidence="4" id="KW-1003">Cell membrane</keyword>
<dbReference type="InterPro" id="IPR011606">
    <property type="entry name" value="Brnchd-chn_aa_trnsp_permease"/>
</dbReference>
<name>A3V4Y7_9RHOB</name>
<keyword evidence="10" id="KW-1185">Reference proteome</keyword>
<sequence length="240" mass="25215">MTSSTVKSPATSAYWAGVRDGSPFVLMAVPFATLFGVVATDAGLTVAQAMGFTVLVIAGAAQFAAVQMMMEDAGIAFVLLAALAVNLRMAMYSASLVPYLGAAPLWQRALVAYLNFDQTYITSVARYEARPDMRLQDRVAYFLGVATPITPLWFVMTLVGILVGSAIPEAWALDFIVPIMFLAMVSPMLKSLAHVAAAAVSVSVALAFVGLPSGTGLLVAAAAAMVTGAIVETWIERRKA</sequence>
<reference evidence="9 10" key="1">
    <citation type="submission" date="2006-01" db="EMBL/GenBank/DDBJ databases">
        <authorList>
            <person name="Hagstrom A."/>
            <person name="Ferriera S."/>
            <person name="Johnson J."/>
            <person name="Kravitz S."/>
            <person name="Halpern A."/>
            <person name="Remington K."/>
            <person name="Beeson K."/>
            <person name="Tran B."/>
            <person name="Rogers Y.-H."/>
            <person name="Friedman R."/>
            <person name="Venter J.C."/>
        </authorList>
    </citation>
    <scope>NUCLEOTIDE SEQUENCE [LARGE SCALE GENOMIC DNA]</scope>
    <source>
        <strain evidence="9 10">SKA53</strain>
    </source>
</reference>
<dbReference type="STRING" id="314232.SKA53_14196"/>
<evidence type="ECO:0000256" key="3">
    <source>
        <dbReference type="ARBA" id="ARBA00022448"/>
    </source>
</evidence>
<proteinExistence type="inferred from homology"/>
<evidence type="ECO:0000256" key="2">
    <source>
        <dbReference type="ARBA" id="ARBA00010735"/>
    </source>
</evidence>
<evidence type="ECO:0000256" key="1">
    <source>
        <dbReference type="ARBA" id="ARBA00004651"/>
    </source>
</evidence>
<gene>
    <name evidence="9" type="ORF">SKA53_14196</name>
</gene>
<accession>A3V4Y7</accession>
<dbReference type="GO" id="GO:1903785">
    <property type="term" value="P:L-valine transmembrane transport"/>
    <property type="evidence" value="ECO:0007669"/>
    <property type="project" value="TreeGrafter"/>
</dbReference>
<feature type="transmembrane region" description="Helical" evidence="8">
    <location>
        <begin position="139"/>
        <end position="163"/>
    </location>
</feature>
<feature type="transmembrane region" description="Helical" evidence="8">
    <location>
        <begin position="169"/>
        <end position="185"/>
    </location>
</feature>
<organism evidence="9 10">
    <name type="scientific">Yoonia vestfoldensis SKA53</name>
    <dbReference type="NCBI Taxonomy" id="314232"/>
    <lineage>
        <taxon>Bacteria</taxon>
        <taxon>Pseudomonadati</taxon>
        <taxon>Pseudomonadota</taxon>
        <taxon>Alphaproteobacteria</taxon>
        <taxon>Rhodobacterales</taxon>
        <taxon>Paracoccaceae</taxon>
        <taxon>Yoonia</taxon>
    </lineage>
</organism>
<evidence type="ECO:0000313" key="10">
    <source>
        <dbReference type="Proteomes" id="UP000004507"/>
    </source>
</evidence>
<feature type="transmembrane region" description="Helical" evidence="8">
    <location>
        <begin position="21"/>
        <end position="40"/>
    </location>
</feature>
<feature type="transmembrane region" description="Helical" evidence="8">
    <location>
        <begin position="73"/>
        <end position="93"/>
    </location>
</feature>
<evidence type="ECO:0000256" key="6">
    <source>
        <dbReference type="ARBA" id="ARBA00022989"/>
    </source>
</evidence>
<dbReference type="EMBL" id="AAMS01000004">
    <property type="protein sequence ID" value="EAQ06705.1"/>
    <property type="molecule type" value="Genomic_DNA"/>
</dbReference>
<keyword evidence="5 8" id="KW-0812">Transmembrane</keyword>
<dbReference type="eggNOG" id="COG1296">
    <property type="taxonomic scope" value="Bacteria"/>
</dbReference>
<dbReference type="GO" id="GO:0005886">
    <property type="term" value="C:plasma membrane"/>
    <property type="evidence" value="ECO:0007669"/>
    <property type="project" value="UniProtKB-SubCell"/>
</dbReference>
<dbReference type="HOGENOM" id="CLU_065777_1_1_5"/>
<evidence type="ECO:0000256" key="4">
    <source>
        <dbReference type="ARBA" id="ARBA00022475"/>
    </source>
</evidence>
<keyword evidence="6 8" id="KW-1133">Transmembrane helix</keyword>
<comment type="similarity">
    <text evidence="2">Belongs to the AzlC family.</text>
</comment>
<dbReference type="Pfam" id="PF03591">
    <property type="entry name" value="AzlC"/>
    <property type="match status" value="1"/>
</dbReference>
<evidence type="ECO:0000256" key="7">
    <source>
        <dbReference type="ARBA" id="ARBA00023136"/>
    </source>
</evidence>
<comment type="subcellular location">
    <subcellularLocation>
        <location evidence="1">Cell membrane</location>
        <topology evidence="1">Multi-pass membrane protein</topology>
    </subcellularLocation>
</comment>
<keyword evidence="3" id="KW-0813">Transport</keyword>
<feature type="transmembrane region" description="Helical" evidence="8">
    <location>
        <begin position="46"/>
        <end position="66"/>
    </location>
</feature>
<evidence type="ECO:0000256" key="8">
    <source>
        <dbReference type="SAM" id="Phobius"/>
    </source>
</evidence>
<dbReference type="PANTHER" id="PTHR34979">
    <property type="entry name" value="INNER MEMBRANE PROTEIN YGAZ"/>
    <property type="match status" value="1"/>
</dbReference>
<evidence type="ECO:0000313" key="9">
    <source>
        <dbReference type="EMBL" id="EAQ06705.1"/>
    </source>
</evidence>
<protein>
    <submittedName>
        <fullName evidence="9">AzlC family protein</fullName>
    </submittedName>
</protein>
<dbReference type="Proteomes" id="UP000004507">
    <property type="component" value="Unassembled WGS sequence"/>
</dbReference>
<evidence type="ECO:0000256" key="5">
    <source>
        <dbReference type="ARBA" id="ARBA00022692"/>
    </source>
</evidence>
<keyword evidence="7 8" id="KW-0472">Membrane</keyword>
<dbReference type="RefSeq" id="WP_007206778.1">
    <property type="nucleotide sequence ID" value="NZ_CH672414.1"/>
</dbReference>
<dbReference type="PANTHER" id="PTHR34979:SF1">
    <property type="entry name" value="INNER MEMBRANE PROTEIN YGAZ"/>
    <property type="match status" value="1"/>
</dbReference>
<comment type="caution">
    <text evidence="9">The sequence shown here is derived from an EMBL/GenBank/DDBJ whole genome shotgun (WGS) entry which is preliminary data.</text>
</comment>